<dbReference type="Pfam" id="PF00011">
    <property type="entry name" value="HSP20"/>
    <property type="match status" value="1"/>
</dbReference>
<comment type="caution">
    <text evidence="4">The sequence shown here is derived from an EMBL/GenBank/DDBJ whole genome shotgun (WGS) entry which is preliminary data.</text>
</comment>
<feature type="domain" description="SHSP" evidence="3">
    <location>
        <begin position="20"/>
        <end position="135"/>
    </location>
</feature>
<dbReference type="AlphaFoldDB" id="A0A9D1H2W6"/>
<dbReference type="SUPFAM" id="SSF49764">
    <property type="entry name" value="HSP20-like chaperones"/>
    <property type="match status" value="1"/>
</dbReference>
<name>A0A9D1H2W6_9FIRM</name>
<evidence type="ECO:0000313" key="4">
    <source>
        <dbReference type="EMBL" id="HIT84687.1"/>
    </source>
</evidence>
<organism evidence="4 5">
    <name type="scientific">Candidatus Ornithomonoglobus intestinigallinarum</name>
    <dbReference type="NCBI Taxonomy" id="2840894"/>
    <lineage>
        <taxon>Bacteria</taxon>
        <taxon>Bacillati</taxon>
        <taxon>Bacillota</taxon>
        <taxon>Clostridia</taxon>
        <taxon>Candidatus Ornithomonoglobus</taxon>
    </lineage>
</organism>
<dbReference type="PROSITE" id="PS01031">
    <property type="entry name" value="SHSP"/>
    <property type="match status" value="1"/>
</dbReference>
<evidence type="ECO:0000259" key="3">
    <source>
        <dbReference type="PROSITE" id="PS01031"/>
    </source>
</evidence>
<accession>A0A9D1H2W6</accession>
<dbReference type="InterPro" id="IPR002068">
    <property type="entry name" value="A-crystallin/Hsp20_dom"/>
</dbReference>
<reference evidence="4" key="2">
    <citation type="journal article" date="2021" name="PeerJ">
        <title>Extensive microbial diversity within the chicken gut microbiome revealed by metagenomics and culture.</title>
        <authorList>
            <person name="Gilroy R."/>
            <person name="Ravi A."/>
            <person name="Getino M."/>
            <person name="Pursley I."/>
            <person name="Horton D.L."/>
            <person name="Alikhan N.F."/>
            <person name="Baker D."/>
            <person name="Gharbi K."/>
            <person name="Hall N."/>
            <person name="Watson M."/>
            <person name="Adriaenssens E.M."/>
            <person name="Foster-Nyarko E."/>
            <person name="Jarju S."/>
            <person name="Secka A."/>
            <person name="Antonio M."/>
            <person name="Oren A."/>
            <person name="Chaudhuri R.R."/>
            <person name="La Ragione R."/>
            <person name="Hildebrand F."/>
            <person name="Pallen M.J."/>
        </authorList>
    </citation>
    <scope>NUCLEOTIDE SEQUENCE</scope>
    <source>
        <strain evidence="4">CHK181-108</strain>
    </source>
</reference>
<gene>
    <name evidence="4" type="ORF">IAA60_02150</name>
</gene>
<evidence type="ECO:0000256" key="2">
    <source>
        <dbReference type="RuleBase" id="RU003616"/>
    </source>
</evidence>
<dbReference type="InterPro" id="IPR008978">
    <property type="entry name" value="HSP20-like_chaperone"/>
</dbReference>
<protein>
    <submittedName>
        <fullName evidence="4">Hsp20/alpha crystallin family protein</fullName>
    </submittedName>
</protein>
<proteinExistence type="inferred from homology"/>
<dbReference type="Gene3D" id="2.60.40.790">
    <property type="match status" value="1"/>
</dbReference>
<dbReference type="EMBL" id="DVLU01000018">
    <property type="protein sequence ID" value="HIT84687.1"/>
    <property type="molecule type" value="Genomic_DNA"/>
</dbReference>
<dbReference type="CDD" id="cd06471">
    <property type="entry name" value="ACD_LpsHSP_like"/>
    <property type="match status" value="1"/>
</dbReference>
<dbReference type="PANTHER" id="PTHR11527">
    <property type="entry name" value="HEAT-SHOCK PROTEIN 20 FAMILY MEMBER"/>
    <property type="match status" value="1"/>
</dbReference>
<sequence length="135" mass="15459">MLPSIFGRDLFDDFGFPFDGYRTHDLMKTDVKEKDDSYELTIDMPGIKKENVKAELKNGYLTVSASSDYSNDENDKDGRYIRRERHYGTCSRSFYVGDNVTQDDIKATFENGTLKLSVPKKDNTLPHGSNTIRID</sequence>
<reference evidence="4" key="1">
    <citation type="submission" date="2020-10" db="EMBL/GenBank/DDBJ databases">
        <authorList>
            <person name="Gilroy R."/>
        </authorList>
    </citation>
    <scope>NUCLEOTIDE SEQUENCE</scope>
    <source>
        <strain evidence="4">CHK181-108</strain>
    </source>
</reference>
<evidence type="ECO:0000256" key="1">
    <source>
        <dbReference type="PROSITE-ProRule" id="PRU00285"/>
    </source>
</evidence>
<dbReference type="Proteomes" id="UP000824165">
    <property type="component" value="Unassembled WGS sequence"/>
</dbReference>
<dbReference type="InterPro" id="IPR031107">
    <property type="entry name" value="Small_HSP"/>
</dbReference>
<evidence type="ECO:0000313" key="5">
    <source>
        <dbReference type="Proteomes" id="UP000824165"/>
    </source>
</evidence>
<comment type="similarity">
    <text evidence="1 2">Belongs to the small heat shock protein (HSP20) family.</text>
</comment>